<feature type="domain" description="Tip attachment protein J" evidence="2">
    <location>
        <begin position="790"/>
        <end position="951"/>
    </location>
</feature>
<dbReference type="InterPro" id="IPR056490">
    <property type="entry name" value="Rcc01698_C"/>
</dbReference>
<proteinExistence type="predicted"/>
<dbReference type="EMBL" id="JAAKZG010000002">
    <property type="protein sequence ID" value="NGN40616.1"/>
    <property type="molecule type" value="Genomic_DNA"/>
</dbReference>
<dbReference type="RefSeq" id="WP_165115357.1">
    <property type="nucleotide sequence ID" value="NZ_JAAKZG010000002.1"/>
</dbReference>
<dbReference type="InterPro" id="IPR025195">
    <property type="entry name" value="GTA_TIM_dom"/>
</dbReference>
<dbReference type="Pfam" id="PF13547">
    <property type="entry name" value="GTA_TIM"/>
    <property type="match status" value="1"/>
</dbReference>
<name>A0A7C9R5V4_9HYPH</name>
<dbReference type="Pfam" id="PF13550">
    <property type="entry name" value="Phage-tail_3"/>
    <property type="match status" value="1"/>
</dbReference>
<feature type="domain" description="Rcc01698-like C-terminal" evidence="3">
    <location>
        <begin position="1043"/>
        <end position="1141"/>
    </location>
</feature>
<gene>
    <name evidence="4" type="ORF">G6N74_06030</name>
</gene>
<evidence type="ECO:0000313" key="5">
    <source>
        <dbReference type="Proteomes" id="UP000481252"/>
    </source>
</evidence>
<comment type="caution">
    <text evidence="4">The sequence shown here is derived from an EMBL/GenBank/DDBJ whole genome shotgun (WGS) entry which is preliminary data.</text>
</comment>
<evidence type="ECO:0000259" key="3">
    <source>
        <dbReference type="Pfam" id="PF23666"/>
    </source>
</evidence>
<reference evidence="4 5" key="1">
    <citation type="submission" date="2020-02" db="EMBL/GenBank/DDBJ databases">
        <title>Genome sequence of the type strain CGMCC 1.15528 of Mesorhizobium zhangyense.</title>
        <authorList>
            <person name="Gao J."/>
            <person name="Sun J."/>
        </authorList>
    </citation>
    <scope>NUCLEOTIDE SEQUENCE [LARGE SCALE GENOMIC DNA]</scope>
    <source>
        <strain evidence="4 5">CGMCC 1.15528</strain>
    </source>
</reference>
<dbReference type="Pfam" id="PF23666">
    <property type="entry name" value="Rcc01698_C"/>
    <property type="match status" value="1"/>
</dbReference>
<protein>
    <submittedName>
        <fullName evidence="4">Host specificity protein</fullName>
    </submittedName>
</protein>
<dbReference type="InterPro" id="IPR032876">
    <property type="entry name" value="J_dom"/>
</dbReference>
<evidence type="ECO:0000259" key="2">
    <source>
        <dbReference type="Pfam" id="PF13550"/>
    </source>
</evidence>
<dbReference type="Gene3D" id="3.20.20.80">
    <property type="entry name" value="Glycosidases"/>
    <property type="match status" value="1"/>
</dbReference>
<evidence type="ECO:0000313" key="4">
    <source>
        <dbReference type="EMBL" id="NGN40616.1"/>
    </source>
</evidence>
<dbReference type="CDD" id="cd19607">
    <property type="entry name" value="GTA_TIM-barrel-like"/>
    <property type="match status" value="1"/>
</dbReference>
<evidence type="ECO:0000259" key="1">
    <source>
        <dbReference type="Pfam" id="PF13547"/>
    </source>
</evidence>
<dbReference type="Proteomes" id="UP000481252">
    <property type="component" value="Unassembled WGS sequence"/>
</dbReference>
<keyword evidence="5" id="KW-1185">Reference proteome</keyword>
<organism evidence="4 5">
    <name type="scientific">Mesorhizobium zhangyense</name>
    <dbReference type="NCBI Taxonomy" id="1776730"/>
    <lineage>
        <taxon>Bacteria</taxon>
        <taxon>Pseudomonadati</taxon>
        <taxon>Pseudomonadota</taxon>
        <taxon>Alphaproteobacteria</taxon>
        <taxon>Hyphomicrobiales</taxon>
        <taxon>Phyllobacteriaceae</taxon>
        <taxon>Mesorhizobium</taxon>
    </lineage>
</organism>
<sequence>MATILLQAAGAFLGGVLGPVGSAIGSAAGALAGYAIDRALIGSTRNVEGPRMTGARPFTAEEGASIPRVYGAARLGGTLIWATHFEETRTTKRQGSKGGARVTEYAYFANVAFALCEGEIAGVRRIWADGREIDRSNFEIRIYRGTEDQPVDPLIEAKQGSGNAPAYRGLAYVVIDRFALGEYGNRIPQFQFEILRPVGNTTRNVRAISLIPGATEYGLSAELVTRQKRPGETAAENRHVLHAGTDLTASLDELQMLCPNLERVALVATWYGDDLRAGNCKVRPGVTSRLSSGFSQSWRASGVSRDAAMLVSSVDGSAAYGGTPSDRSIISAIREIKARGLKVTLYPFIMMDIAAGNTLPDPYGGTSQASYPWRGRITAYPAAMQPETADKTTAARTQVSAFCGSAQGNQFTASDGTILFSGSADDWGYRRFVLHFAHLAQAAGGVDAFLVGTELRGLTALRDGDDQFPFVEALCALAADTREILGPDTAITYGADWSEYFGHHPADGSGDVCFHLDALWAHPAIDAIGIDNYMPLSDWHDSDYSSQNPDNFSGPYDVGGMSGAIAGGEGYDWHYASDEARKLRARSPITDGAHGKPWVYRYKDLVNWWGNPHYGRLAGQEVPAPTDWVPCSKPIWFTELGCPAVDKGPNQPNVFPDPKSAETAEPYFSNGGRSDMAQQRFLDAHFQHWDPAGPDFNNDRNPVSPVYGGRMVDPSRMYLWAWDARPFPAFPLRTDIWSDGDNWQRGHWLNGRLQSPGVGALVNQILRDHGLPPAEVSNADGTIHGYVISDPTTARSVLEPIVELFDLSVSEEPDRLVFRNAGSQASEPVEIEELVWNDGDAVVETVRVPDHELPVEGILAFRDPLTEYQAASVRTTRFGAPGSRQQTVSFPGVLEKGQGHALLADWMRRVWCERETVTFAVAAQTVGIVPGAIVRLPTLAGGSEFLVTGIEEGLVRKVAARQIVRSVPAPWQSSRIEAKPVAAQLVGLPYVEFLDLPALSGGGLPQDQFKVAIWQKPWKSQLLFVSPEETGFVQRASVSRLADVGRLVEALAPGFEGRVDQVGSIVVELFDAEVASVSRLQYLNGANAAAIRSMTGIWEIVQFRTAEEIAPDVWRLGDLLRGQLGTNDAMKAGAAAGASFVMLDDAVHVAGLLASEIGLPLNWRAGPVGADFSSASFVTQSASGGLRAQLPLSPVHLRATRQTNGDLSISWVRRGRIDADSWSPSEIPLGEEREEYQIEIARPNGVALRAVTVSEPRWLYQATSIASDLGAAVGEIDVTVRQLSVAVGWGIPASRRFALN</sequence>
<accession>A0A7C9R5V4</accession>
<feature type="domain" description="GTA TIM-barrel-like" evidence="1">
    <location>
        <begin position="427"/>
        <end position="731"/>
    </location>
</feature>